<keyword evidence="2" id="KW-1185">Reference proteome</keyword>
<reference evidence="1 2" key="1">
    <citation type="submission" date="2021-06" db="EMBL/GenBank/DDBJ databases">
        <title>Caerostris darwini draft genome.</title>
        <authorList>
            <person name="Kono N."/>
            <person name="Arakawa K."/>
        </authorList>
    </citation>
    <scope>NUCLEOTIDE SEQUENCE [LARGE SCALE GENOMIC DNA]</scope>
</reference>
<dbReference type="Proteomes" id="UP001054837">
    <property type="component" value="Unassembled WGS sequence"/>
</dbReference>
<protein>
    <submittedName>
        <fullName evidence="1">Uncharacterized protein</fullName>
    </submittedName>
</protein>
<comment type="caution">
    <text evidence="1">The sequence shown here is derived from an EMBL/GenBank/DDBJ whole genome shotgun (WGS) entry which is preliminary data.</text>
</comment>
<evidence type="ECO:0000313" key="1">
    <source>
        <dbReference type="EMBL" id="GIX99030.1"/>
    </source>
</evidence>
<dbReference type="AlphaFoldDB" id="A0AAV4PRM8"/>
<gene>
    <name evidence="1" type="primary">Wcon_00664</name>
    <name evidence="1" type="ORF">CDAR_518971</name>
</gene>
<evidence type="ECO:0000313" key="2">
    <source>
        <dbReference type="Proteomes" id="UP001054837"/>
    </source>
</evidence>
<name>A0AAV4PRM8_9ARAC</name>
<sequence>MSGAKGSEDSGCLFMESRRYPTLNPKLFFSIIPRRLFYEDVAYEYRRQSKGKSLQINITRIDERKKITFNSTHWCGNIEMEILKWKYYHDEFLNKKLFEFFLTRKHCWTSLGTIDYKKTAELLVRGPELDIVKRYKLACVYCLCDDIQSIWESLPEKVQNLFYNKKDADGVRQQKLVVLWTYALNQYAFKFAALNGNKIAAEYFFKD</sequence>
<proteinExistence type="predicted"/>
<organism evidence="1 2">
    <name type="scientific">Caerostris darwini</name>
    <dbReference type="NCBI Taxonomy" id="1538125"/>
    <lineage>
        <taxon>Eukaryota</taxon>
        <taxon>Metazoa</taxon>
        <taxon>Ecdysozoa</taxon>
        <taxon>Arthropoda</taxon>
        <taxon>Chelicerata</taxon>
        <taxon>Arachnida</taxon>
        <taxon>Araneae</taxon>
        <taxon>Araneomorphae</taxon>
        <taxon>Entelegynae</taxon>
        <taxon>Araneoidea</taxon>
        <taxon>Araneidae</taxon>
        <taxon>Caerostris</taxon>
    </lineage>
</organism>
<dbReference type="EMBL" id="BPLQ01003263">
    <property type="protein sequence ID" value="GIX99030.1"/>
    <property type="molecule type" value="Genomic_DNA"/>
</dbReference>
<accession>A0AAV4PRM8</accession>